<keyword evidence="1" id="KW-0812">Transmembrane</keyword>
<feature type="domain" description="Histidine kinase N-terminal 7TM region" evidence="2">
    <location>
        <begin position="16"/>
        <end position="203"/>
    </location>
</feature>
<gene>
    <name evidence="3" type="ORF">AC812_04100</name>
</gene>
<dbReference type="Pfam" id="PF16927">
    <property type="entry name" value="HisKA_7TM"/>
    <property type="match status" value="1"/>
</dbReference>
<keyword evidence="1" id="KW-1133">Transmembrane helix</keyword>
<dbReference type="EMBL" id="LGHJ01000010">
    <property type="protein sequence ID" value="KPL77159.1"/>
    <property type="molecule type" value="Genomic_DNA"/>
</dbReference>
<comment type="caution">
    <text evidence="3">The sequence shown here is derived from an EMBL/GenBank/DDBJ whole genome shotgun (WGS) entry which is preliminary data.</text>
</comment>
<feature type="transmembrane region" description="Helical" evidence="1">
    <location>
        <begin position="104"/>
        <end position="127"/>
    </location>
</feature>
<sequence>MGVLITINQILMAGVAITAFSLLLYSLTFNLRERVARSFAMLLFCLVIIYSAESLASVAPRPDELELWLRLQWVGVVFLPSAYLHFSDALLATTGKPSRGKRRWAIRLSYALAVLFLIMLPLGLLVGGLAADSQPAPYLKPTLGTDLFMLVYFVSIGMAWYNFVRAFRRSTTSTSKRRIGYLLVGSIAPVLGSFPFLLFSSNFAAQHRLIFWVISVLTNFLVGGLVVMMAYSVAFFGVALPDRTVKSRLFKWILRGPVTASITLALTTIVRRAGELYGLPYNALVPIVMVASILTGQYLVTLTFPMLERWLFYGNDKDEIEILRNLEQRLITRNDLRQFLEMILAAVCDRLQVKGAYVVALKSEGLEIVVRVGKTFFDEDQNPAELESVIRANHLSLEMFNWGDDLLIPLVDQNEEGAPDLIGLLGISGAAGTSLDEDQIQVINSFRERVLLALKDRRLQEGVFRSISELTTKTAYIQQLQAAGRYDQSGLLRDEIPLAAADFSQWVKDALTHYWGGPKLTESPLTKLKIVQAMLNRYDGNTSNALRAILREAIERVRPEGERRFTGEWVLYNILEMKFLEGKKVREIAMRLAMSEADLYRKQRVAIEAVARAILEMESQNGHTNELPKSE</sequence>
<protein>
    <recommendedName>
        <fullName evidence="2">Histidine kinase N-terminal 7TM region domain-containing protein</fullName>
    </recommendedName>
</protein>
<evidence type="ECO:0000313" key="4">
    <source>
        <dbReference type="Proteomes" id="UP000050514"/>
    </source>
</evidence>
<feature type="transmembrane region" description="Helical" evidence="1">
    <location>
        <begin position="210"/>
        <end position="240"/>
    </location>
</feature>
<name>A0A0P6Y6E9_9CHLR</name>
<dbReference type="OrthoDB" id="144042at2"/>
<feature type="transmembrane region" description="Helical" evidence="1">
    <location>
        <begin position="179"/>
        <end position="198"/>
    </location>
</feature>
<feature type="transmembrane region" description="Helical" evidence="1">
    <location>
        <begin position="147"/>
        <end position="167"/>
    </location>
</feature>
<dbReference type="SUPFAM" id="SSF55781">
    <property type="entry name" value="GAF domain-like"/>
    <property type="match status" value="1"/>
</dbReference>
<evidence type="ECO:0000313" key="3">
    <source>
        <dbReference type="EMBL" id="KPL77159.1"/>
    </source>
</evidence>
<accession>A0A0P6Y6E9</accession>
<keyword evidence="4" id="KW-1185">Reference proteome</keyword>
<dbReference type="RefSeq" id="WP_061914653.1">
    <property type="nucleotide sequence ID" value="NZ_DF967971.1"/>
</dbReference>
<organism evidence="3 4">
    <name type="scientific">Bellilinea caldifistulae</name>
    <dbReference type="NCBI Taxonomy" id="360411"/>
    <lineage>
        <taxon>Bacteria</taxon>
        <taxon>Bacillati</taxon>
        <taxon>Chloroflexota</taxon>
        <taxon>Anaerolineae</taxon>
        <taxon>Anaerolineales</taxon>
        <taxon>Anaerolineaceae</taxon>
        <taxon>Bellilinea</taxon>
    </lineage>
</organism>
<evidence type="ECO:0000259" key="2">
    <source>
        <dbReference type="Pfam" id="PF16927"/>
    </source>
</evidence>
<dbReference type="AlphaFoldDB" id="A0A0P6Y6E9"/>
<dbReference type="STRING" id="360411.AC812_04100"/>
<reference evidence="3 4" key="1">
    <citation type="submission" date="2015-07" db="EMBL/GenBank/DDBJ databases">
        <title>Draft genome of Bellilinea caldifistulae DSM 17877.</title>
        <authorList>
            <person name="Hemp J."/>
            <person name="Ward L.M."/>
            <person name="Pace L.A."/>
            <person name="Fischer W.W."/>
        </authorList>
    </citation>
    <scope>NUCLEOTIDE SEQUENCE [LARGE SCALE GENOMIC DNA]</scope>
    <source>
        <strain evidence="3 4">GOMI-1</strain>
    </source>
</reference>
<feature type="transmembrane region" description="Helical" evidence="1">
    <location>
        <begin position="6"/>
        <end position="27"/>
    </location>
</feature>
<proteinExistence type="predicted"/>
<dbReference type="InterPro" id="IPR031621">
    <property type="entry name" value="HisKA_7TM"/>
</dbReference>
<feature type="transmembrane region" description="Helical" evidence="1">
    <location>
        <begin position="283"/>
        <end position="307"/>
    </location>
</feature>
<evidence type="ECO:0000256" key="1">
    <source>
        <dbReference type="SAM" id="Phobius"/>
    </source>
</evidence>
<dbReference type="Proteomes" id="UP000050514">
    <property type="component" value="Unassembled WGS sequence"/>
</dbReference>
<feature type="transmembrane region" description="Helical" evidence="1">
    <location>
        <begin position="39"/>
        <end position="59"/>
    </location>
</feature>
<keyword evidence="1" id="KW-0472">Membrane</keyword>
<feature type="transmembrane region" description="Helical" evidence="1">
    <location>
        <begin position="71"/>
        <end position="92"/>
    </location>
</feature>